<dbReference type="EMBL" id="JBHTCS010000017">
    <property type="protein sequence ID" value="MFC7449237.1"/>
    <property type="molecule type" value="Genomic_DNA"/>
</dbReference>
<keyword evidence="3" id="KW-1185">Reference proteome</keyword>
<dbReference type="InterPro" id="IPR000835">
    <property type="entry name" value="HTH_MarR-typ"/>
</dbReference>
<dbReference type="Gene3D" id="1.10.10.10">
    <property type="entry name" value="Winged helix-like DNA-binding domain superfamily/Winged helix DNA-binding domain"/>
    <property type="match status" value="1"/>
</dbReference>
<comment type="caution">
    <text evidence="2">The sequence shown here is derived from an EMBL/GenBank/DDBJ whole genome shotgun (WGS) entry which is preliminary data.</text>
</comment>
<dbReference type="Pfam" id="PF12802">
    <property type="entry name" value="MarR_2"/>
    <property type="match status" value="1"/>
</dbReference>
<dbReference type="InterPro" id="IPR039422">
    <property type="entry name" value="MarR/SlyA-like"/>
</dbReference>
<dbReference type="Proteomes" id="UP001596484">
    <property type="component" value="Unassembled WGS sequence"/>
</dbReference>
<dbReference type="PROSITE" id="PS50995">
    <property type="entry name" value="HTH_MARR_2"/>
    <property type="match status" value="1"/>
</dbReference>
<evidence type="ECO:0000313" key="3">
    <source>
        <dbReference type="Proteomes" id="UP001596484"/>
    </source>
</evidence>
<dbReference type="InterPro" id="IPR036388">
    <property type="entry name" value="WH-like_DNA-bd_sf"/>
</dbReference>
<evidence type="ECO:0000313" key="2">
    <source>
        <dbReference type="EMBL" id="MFC7449237.1"/>
    </source>
</evidence>
<gene>
    <name evidence="2" type="ORF">ACFQS9_15190</name>
</gene>
<dbReference type="RefSeq" id="WP_378406040.1">
    <property type="nucleotide sequence ID" value="NZ_JBHTCS010000017.1"/>
</dbReference>
<protein>
    <submittedName>
        <fullName evidence="2">MarR family winged helix-turn-helix transcriptional regulator</fullName>
    </submittedName>
</protein>
<dbReference type="PRINTS" id="PR00598">
    <property type="entry name" value="HTHMARR"/>
</dbReference>
<feature type="domain" description="HTH marR-type" evidence="1">
    <location>
        <begin position="1"/>
        <end position="142"/>
    </location>
</feature>
<sequence>MAAAQVNGAPTDRLGFLLAWRGEATSARIRGALAVTGLHPRQAMTLMHLGTGPVSQRELADMLEVDPSQLVAILNELEGDGLAERRRDPSDRRRHIVEITEAGAKALQGVHSALNEAERELFAAFSERDLASLRAMLERVEVASVQRECTEA</sequence>
<name>A0ABW2RZW0_9NOCA</name>
<organism evidence="2 3">
    <name type="scientific">Rhodococcus daqingensis</name>
    <dbReference type="NCBI Taxonomy" id="2479363"/>
    <lineage>
        <taxon>Bacteria</taxon>
        <taxon>Bacillati</taxon>
        <taxon>Actinomycetota</taxon>
        <taxon>Actinomycetes</taxon>
        <taxon>Mycobacteriales</taxon>
        <taxon>Nocardiaceae</taxon>
        <taxon>Rhodococcus</taxon>
    </lineage>
</organism>
<accession>A0ABW2RZW0</accession>
<proteinExistence type="predicted"/>
<reference evidence="3" key="1">
    <citation type="journal article" date="2019" name="Int. J. Syst. Evol. Microbiol.">
        <title>The Global Catalogue of Microorganisms (GCM) 10K type strain sequencing project: providing services to taxonomists for standard genome sequencing and annotation.</title>
        <authorList>
            <consortium name="The Broad Institute Genomics Platform"/>
            <consortium name="The Broad Institute Genome Sequencing Center for Infectious Disease"/>
            <person name="Wu L."/>
            <person name="Ma J."/>
        </authorList>
    </citation>
    <scope>NUCLEOTIDE SEQUENCE [LARGE SCALE GENOMIC DNA]</scope>
    <source>
        <strain evidence="3">ICMP 19430</strain>
    </source>
</reference>
<dbReference type="SUPFAM" id="SSF46785">
    <property type="entry name" value="Winged helix' DNA-binding domain"/>
    <property type="match status" value="1"/>
</dbReference>
<dbReference type="PANTHER" id="PTHR33164:SF99">
    <property type="entry name" value="MARR FAMILY REGULATORY PROTEIN"/>
    <property type="match status" value="1"/>
</dbReference>
<evidence type="ECO:0000259" key="1">
    <source>
        <dbReference type="PROSITE" id="PS50995"/>
    </source>
</evidence>
<dbReference type="InterPro" id="IPR036390">
    <property type="entry name" value="WH_DNA-bd_sf"/>
</dbReference>
<dbReference type="PANTHER" id="PTHR33164">
    <property type="entry name" value="TRANSCRIPTIONAL REGULATOR, MARR FAMILY"/>
    <property type="match status" value="1"/>
</dbReference>
<dbReference type="SMART" id="SM00347">
    <property type="entry name" value="HTH_MARR"/>
    <property type="match status" value="1"/>
</dbReference>